<sequence>MSCRRLEMSCSITAVKQAMVVASIDVLFNSHESAKWCNQRNGHKDCDFAVNSIKQRSCLMKCFKEGHCHDIDNRERG</sequence>
<dbReference type="EMBL" id="DF974092">
    <property type="protein sequence ID" value="GAU44969.1"/>
    <property type="molecule type" value="Genomic_DNA"/>
</dbReference>
<protein>
    <submittedName>
        <fullName evidence="1">Uncharacterized protein</fullName>
    </submittedName>
</protein>
<name>A0A2Z6PHA8_TRISU</name>
<dbReference type="AlphaFoldDB" id="A0A2Z6PHA8"/>
<gene>
    <name evidence="1" type="ORF">TSUD_184700</name>
</gene>
<proteinExistence type="predicted"/>
<evidence type="ECO:0000313" key="1">
    <source>
        <dbReference type="EMBL" id="GAU44969.1"/>
    </source>
</evidence>
<evidence type="ECO:0000313" key="2">
    <source>
        <dbReference type="Proteomes" id="UP000242715"/>
    </source>
</evidence>
<keyword evidence="2" id="KW-1185">Reference proteome</keyword>
<organism evidence="1 2">
    <name type="scientific">Trifolium subterraneum</name>
    <name type="common">Subterranean clover</name>
    <dbReference type="NCBI Taxonomy" id="3900"/>
    <lineage>
        <taxon>Eukaryota</taxon>
        <taxon>Viridiplantae</taxon>
        <taxon>Streptophyta</taxon>
        <taxon>Embryophyta</taxon>
        <taxon>Tracheophyta</taxon>
        <taxon>Spermatophyta</taxon>
        <taxon>Magnoliopsida</taxon>
        <taxon>eudicotyledons</taxon>
        <taxon>Gunneridae</taxon>
        <taxon>Pentapetalae</taxon>
        <taxon>rosids</taxon>
        <taxon>fabids</taxon>
        <taxon>Fabales</taxon>
        <taxon>Fabaceae</taxon>
        <taxon>Papilionoideae</taxon>
        <taxon>50 kb inversion clade</taxon>
        <taxon>NPAAA clade</taxon>
        <taxon>Hologalegina</taxon>
        <taxon>IRL clade</taxon>
        <taxon>Trifolieae</taxon>
        <taxon>Trifolium</taxon>
    </lineage>
</organism>
<reference evidence="2" key="1">
    <citation type="journal article" date="2017" name="Front. Plant Sci.">
        <title>Climate Clever Clovers: New Paradigm to Reduce the Environmental Footprint of Ruminants by Breeding Low Methanogenic Forages Utilizing Haplotype Variation.</title>
        <authorList>
            <person name="Kaur P."/>
            <person name="Appels R."/>
            <person name="Bayer P.E."/>
            <person name="Keeble-Gagnere G."/>
            <person name="Wang J."/>
            <person name="Hirakawa H."/>
            <person name="Shirasawa K."/>
            <person name="Vercoe P."/>
            <person name="Stefanova K."/>
            <person name="Durmic Z."/>
            <person name="Nichols P."/>
            <person name="Revell C."/>
            <person name="Isobe S.N."/>
            <person name="Edwards D."/>
            <person name="Erskine W."/>
        </authorList>
    </citation>
    <scope>NUCLEOTIDE SEQUENCE [LARGE SCALE GENOMIC DNA]</scope>
    <source>
        <strain evidence="2">cv. Daliak</strain>
    </source>
</reference>
<dbReference type="Proteomes" id="UP000242715">
    <property type="component" value="Unassembled WGS sequence"/>
</dbReference>
<accession>A0A2Z6PHA8</accession>